<dbReference type="AlphaFoldDB" id="A0A6G1I0M9"/>
<sequence length="912" mass="100252">MAGPRDSQAPLFDGIVFCIIPSPELPKCEQDEITKILTRHGAQHVPYDGAADKIRNYTHVISPTADFPHYHAALDNFIHVVKPSWVAESVAAHRVNNPRSYSPDPHLIMSGVTIACAGLPAGDVEAIAGGVLAMGGTFSEPMTALVTHLVTRSLDDARCKVVLRKKLKCMILLPNWFDDCLRLGKRISERPYLLPDPAILKSPAAYRPQTNPDLAGAVTHSPTDMPNDTRKLTVFKDKRVMLAQDLGIGHGLRDILGGIIDKNGGKIVSNVDETDMYICFYRDGAEYIKASQVGKDVGNLSWLYHLITHDRWTSPLKRLLHYPVPRRGVPGFENAIISMSNYAGDERIYLQSLIKACGATYEKTLKNSCTHLVAAHQGGEKWLAAIDWNQDIVNHLWLEESYAKHQMQSISRPEYTYFPKATHLGEVLGQTHLDPHLLETKFYPREPGRVPLSTSRSHVANTSTPSELPSSRRVEDSVSTEKTEDKVPSFNDVMDWDPAPAADDASVLSDPPSEPADPESHSDAELPPKRKPEPAPAPAKKRGRLRKAEAKATPVPKATPTDKPTPAPARSSARRSSVLATPTFGWENEPPVRTSARSAKVKAEAKLAEAMEDVQAYEKERKRKSFIRPELEAEVPAAAKRKSSDAVASRGKRKSTEDVPLEEPAHKAKKSKTTGKRGIEQRMVLTGYERWANNPRLESGDTKKLRQLGIQLTEDCATATLLCAPKLLRTKKFICALAAAPTAVHTGFVDAALAADEPPDPADFPLEDDEGEKRLGLRLADSLARAKANKRALLKGWQVFCTEGVPGGVESMRAIVLANGGQLVVYKGRTAAEVKNRPKAGKETQGEEEQLILLSGDSKAERALWPKFKEMAQGVAMRPVVCRKEWLLDVALGQRVGWAEGWSWEGESQVSV</sequence>
<dbReference type="PANTHER" id="PTHR47667">
    <property type="entry name" value="REGULATOR OF TY1 TRANSPOSITION PROTEIN 107"/>
    <property type="match status" value="1"/>
</dbReference>
<dbReference type="InterPro" id="IPR053036">
    <property type="entry name" value="CellCycle_DNARepair_Reg"/>
</dbReference>
<dbReference type="EMBL" id="ML996693">
    <property type="protein sequence ID" value="KAF2401535.1"/>
    <property type="molecule type" value="Genomic_DNA"/>
</dbReference>
<feature type="region of interest" description="Disordered" evidence="1">
    <location>
        <begin position="634"/>
        <end position="676"/>
    </location>
</feature>
<proteinExistence type="predicted"/>
<dbReference type="Proteomes" id="UP000799640">
    <property type="component" value="Unassembled WGS sequence"/>
</dbReference>
<dbReference type="GO" id="GO:0035361">
    <property type="term" value="C:Cul8-RING ubiquitin ligase complex"/>
    <property type="evidence" value="ECO:0007669"/>
    <property type="project" value="TreeGrafter"/>
</dbReference>
<feature type="domain" description="BRCT" evidence="2">
    <location>
        <begin position="7"/>
        <end position="103"/>
    </location>
</feature>
<gene>
    <name evidence="3" type="ORF">EJ06DRAFT_581646</name>
</gene>
<feature type="compositionally biased region" description="Low complexity" evidence="1">
    <location>
        <begin position="497"/>
        <end position="511"/>
    </location>
</feature>
<dbReference type="GO" id="GO:0006302">
    <property type="term" value="P:double-strand break repair"/>
    <property type="evidence" value="ECO:0007669"/>
    <property type="project" value="TreeGrafter"/>
</dbReference>
<dbReference type="GO" id="GO:0005634">
    <property type="term" value="C:nucleus"/>
    <property type="evidence" value="ECO:0007669"/>
    <property type="project" value="TreeGrafter"/>
</dbReference>
<organism evidence="3 4">
    <name type="scientific">Trichodelitschia bisporula</name>
    <dbReference type="NCBI Taxonomy" id="703511"/>
    <lineage>
        <taxon>Eukaryota</taxon>
        <taxon>Fungi</taxon>
        <taxon>Dikarya</taxon>
        <taxon>Ascomycota</taxon>
        <taxon>Pezizomycotina</taxon>
        <taxon>Dothideomycetes</taxon>
        <taxon>Dothideomycetes incertae sedis</taxon>
        <taxon>Phaeotrichales</taxon>
        <taxon>Phaeotrichaceae</taxon>
        <taxon>Trichodelitschia</taxon>
    </lineage>
</organism>
<feature type="compositionally biased region" description="Basic and acidic residues" evidence="1">
    <location>
        <begin position="518"/>
        <end position="533"/>
    </location>
</feature>
<keyword evidence="4" id="KW-1185">Reference proteome</keyword>
<evidence type="ECO:0000313" key="4">
    <source>
        <dbReference type="Proteomes" id="UP000799640"/>
    </source>
</evidence>
<dbReference type="InterPro" id="IPR001357">
    <property type="entry name" value="BRCT_dom"/>
</dbReference>
<dbReference type="Pfam" id="PF16770">
    <property type="entry name" value="RTT107_BRCT_5"/>
    <property type="match status" value="1"/>
</dbReference>
<evidence type="ECO:0000259" key="2">
    <source>
        <dbReference type="PROSITE" id="PS50172"/>
    </source>
</evidence>
<feature type="compositionally biased region" description="Low complexity" evidence="1">
    <location>
        <begin position="551"/>
        <end position="577"/>
    </location>
</feature>
<dbReference type="CDD" id="cd18436">
    <property type="entry name" value="BRCT_BRC1_like_rpt2"/>
    <property type="match status" value="1"/>
</dbReference>
<feature type="compositionally biased region" description="Basic and acidic residues" evidence="1">
    <location>
        <begin position="470"/>
        <end position="487"/>
    </location>
</feature>
<reference evidence="3" key="1">
    <citation type="journal article" date="2020" name="Stud. Mycol.">
        <title>101 Dothideomycetes genomes: a test case for predicting lifestyles and emergence of pathogens.</title>
        <authorList>
            <person name="Haridas S."/>
            <person name="Albert R."/>
            <person name="Binder M."/>
            <person name="Bloem J."/>
            <person name="Labutti K."/>
            <person name="Salamov A."/>
            <person name="Andreopoulos B."/>
            <person name="Baker S."/>
            <person name="Barry K."/>
            <person name="Bills G."/>
            <person name="Bluhm B."/>
            <person name="Cannon C."/>
            <person name="Castanera R."/>
            <person name="Culley D."/>
            <person name="Daum C."/>
            <person name="Ezra D."/>
            <person name="Gonzalez J."/>
            <person name="Henrissat B."/>
            <person name="Kuo A."/>
            <person name="Liang C."/>
            <person name="Lipzen A."/>
            <person name="Lutzoni F."/>
            <person name="Magnuson J."/>
            <person name="Mondo S."/>
            <person name="Nolan M."/>
            <person name="Ohm R."/>
            <person name="Pangilinan J."/>
            <person name="Park H.-J."/>
            <person name="Ramirez L."/>
            <person name="Alfaro M."/>
            <person name="Sun H."/>
            <person name="Tritt A."/>
            <person name="Yoshinaga Y."/>
            <person name="Zwiers L.-H."/>
            <person name="Turgeon B."/>
            <person name="Goodwin S."/>
            <person name="Spatafora J."/>
            <person name="Crous P."/>
            <person name="Grigoriev I."/>
        </authorList>
    </citation>
    <scope>NUCLEOTIDE SEQUENCE</scope>
    <source>
        <strain evidence="3">CBS 262.69</strain>
    </source>
</reference>
<accession>A0A6G1I0M9</accession>
<feature type="domain" description="BRCT" evidence="2">
    <location>
        <begin position="332"/>
        <end position="407"/>
    </location>
</feature>
<dbReference type="CDD" id="cd17743">
    <property type="entry name" value="BRCT_BRC1_like_rpt5"/>
    <property type="match status" value="1"/>
</dbReference>
<dbReference type="SUPFAM" id="SSF52113">
    <property type="entry name" value="BRCT domain"/>
    <property type="match status" value="6"/>
</dbReference>
<feature type="compositionally biased region" description="Polar residues" evidence="1">
    <location>
        <begin position="452"/>
        <end position="469"/>
    </location>
</feature>
<dbReference type="PANTHER" id="PTHR47667:SF1">
    <property type="entry name" value="REGULATOR OF TY1 TRANSPOSITION PROTEIN 107"/>
    <property type="match status" value="1"/>
</dbReference>
<feature type="domain" description="BRCT" evidence="2">
    <location>
        <begin position="104"/>
        <end position="194"/>
    </location>
</feature>
<dbReference type="GO" id="GO:1990683">
    <property type="term" value="P:DNA double-strand break attachment to nuclear envelope"/>
    <property type="evidence" value="ECO:0007669"/>
    <property type="project" value="TreeGrafter"/>
</dbReference>
<dbReference type="OrthoDB" id="342264at2759"/>
<evidence type="ECO:0000256" key="1">
    <source>
        <dbReference type="SAM" id="MobiDB-lite"/>
    </source>
</evidence>
<dbReference type="SMART" id="SM00292">
    <property type="entry name" value="BRCT"/>
    <property type="match status" value="4"/>
</dbReference>
<name>A0A6G1I0M9_9PEZI</name>
<dbReference type="InterPro" id="IPR036420">
    <property type="entry name" value="BRCT_dom_sf"/>
</dbReference>
<dbReference type="Gene3D" id="3.40.50.10190">
    <property type="entry name" value="BRCT domain"/>
    <property type="match status" value="5"/>
</dbReference>
<dbReference type="Pfam" id="PF00533">
    <property type="entry name" value="BRCT"/>
    <property type="match status" value="1"/>
</dbReference>
<dbReference type="PROSITE" id="PS50172">
    <property type="entry name" value="BRCT"/>
    <property type="match status" value="3"/>
</dbReference>
<dbReference type="CDD" id="cd18437">
    <property type="entry name" value="BRCT_BRC1_like_rpt3"/>
    <property type="match status" value="1"/>
</dbReference>
<protein>
    <recommendedName>
        <fullName evidence="2">BRCT domain-containing protein</fullName>
    </recommendedName>
</protein>
<evidence type="ECO:0000313" key="3">
    <source>
        <dbReference type="EMBL" id="KAF2401535.1"/>
    </source>
</evidence>
<dbReference type="Pfam" id="PF12738">
    <property type="entry name" value="PTCB-BRCT"/>
    <property type="match status" value="1"/>
</dbReference>
<feature type="region of interest" description="Disordered" evidence="1">
    <location>
        <begin position="448"/>
        <end position="598"/>
    </location>
</feature>